<organism evidence="1 2">
    <name type="scientific">Chthoniobacter flavus Ellin428</name>
    <dbReference type="NCBI Taxonomy" id="497964"/>
    <lineage>
        <taxon>Bacteria</taxon>
        <taxon>Pseudomonadati</taxon>
        <taxon>Verrucomicrobiota</taxon>
        <taxon>Spartobacteria</taxon>
        <taxon>Chthoniobacterales</taxon>
        <taxon>Chthoniobacteraceae</taxon>
        <taxon>Chthoniobacter</taxon>
    </lineage>
</organism>
<dbReference type="Proteomes" id="UP000005824">
    <property type="component" value="Unassembled WGS sequence"/>
</dbReference>
<accession>B4D6C0</accession>
<dbReference type="RefSeq" id="WP_006981782.1">
    <property type="nucleotide sequence ID" value="NZ_ABVL01000015.1"/>
</dbReference>
<dbReference type="STRING" id="497964.CfE428DRAFT_4459"/>
<proteinExistence type="predicted"/>
<dbReference type="AlphaFoldDB" id="B4D6C0"/>
<protein>
    <recommendedName>
        <fullName evidence="3">Lipoprotein</fullName>
    </recommendedName>
</protein>
<evidence type="ECO:0008006" key="3">
    <source>
        <dbReference type="Google" id="ProtNLM"/>
    </source>
</evidence>
<keyword evidence="2" id="KW-1185">Reference proteome</keyword>
<reference evidence="1 2" key="1">
    <citation type="journal article" date="2011" name="J. Bacteriol.">
        <title>Genome sequence of Chthoniobacter flavus Ellin428, an aerobic heterotrophic soil bacterium.</title>
        <authorList>
            <person name="Kant R."/>
            <person name="van Passel M.W."/>
            <person name="Palva A."/>
            <person name="Lucas S."/>
            <person name="Lapidus A."/>
            <person name="Glavina Del Rio T."/>
            <person name="Dalin E."/>
            <person name="Tice H."/>
            <person name="Bruce D."/>
            <person name="Goodwin L."/>
            <person name="Pitluck S."/>
            <person name="Larimer F.W."/>
            <person name="Land M.L."/>
            <person name="Hauser L."/>
            <person name="Sangwan P."/>
            <person name="de Vos W.M."/>
            <person name="Janssen P.H."/>
            <person name="Smidt H."/>
        </authorList>
    </citation>
    <scope>NUCLEOTIDE SEQUENCE [LARGE SCALE GENOMIC DNA]</scope>
    <source>
        <strain evidence="1 2">Ellin428</strain>
    </source>
</reference>
<evidence type="ECO:0000313" key="1">
    <source>
        <dbReference type="EMBL" id="EDY18029.1"/>
    </source>
</evidence>
<dbReference type="PROSITE" id="PS51257">
    <property type="entry name" value="PROKAR_LIPOPROTEIN"/>
    <property type="match status" value="1"/>
</dbReference>
<sequence length="152" mass="17107">MTLRLLACALIFVGLVGCEAPYKKKDDEEKKPLKDQSNDQSFQSFLGRLRIAVAKHDTAMLSTLMTNDFGYRWDDGPPGEDAFLYWDQHHLWGQLSEILKKKFGPHDLYMVAPLEAISDANYNGYRAGARAVRGSWKLAYFVPAPPAGTQPQ</sequence>
<name>B4D6C0_9BACT</name>
<comment type="caution">
    <text evidence="1">The sequence shown here is derived from an EMBL/GenBank/DDBJ whole genome shotgun (WGS) entry which is preliminary data.</text>
</comment>
<dbReference type="InParanoid" id="B4D6C0"/>
<evidence type="ECO:0000313" key="2">
    <source>
        <dbReference type="Proteomes" id="UP000005824"/>
    </source>
</evidence>
<dbReference type="EMBL" id="ABVL01000015">
    <property type="protein sequence ID" value="EDY18029.1"/>
    <property type="molecule type" value="Genomic_DNA"/>
</dbReference>
<gene>
    <name evidence="1" type="ORF">CfE428DRAFT_4459</name>
</gene>